<dbReference type="AlphaFoldDB" id="R8N2W6"/>
<gene>
    <name evidence="1" type="ORF">IK1_01995</name>
</gene>
<proteinExistence type="predicted"/>
<sequence>MNLLYELLSKYASIIYLRQFHDIGKIKQNGIDFK</sequence>
<name>R8N2W6_BACCX</name>
<dbReference type="HOGENOM" id="CLU_3371860_0_0_9"/>
<comment type="caution">
    <text evidence="1">The sequence shown here is derived from an EMBL/GenBank/DDBJ whole genome shotgun (WGS) entry which is preliminary data.</text>
</comment>
<dbReference type="Proteomes" id="UP000014020">
    <property type="component" value="Unassembled WGS sequence"/>
</dbReference>
<protein>
    <submittedName>
        <fullName evidence="1">Uncharacterized protein</fullName>
    </submittedName>
</protein>
<dbReference type="EMBL" id="AHFE01000042">
    <property type="protein sequence ID" value="EOP40855.1"/>
    <property type="molecule type" value="Genomic_DNA"/>
</dbReference>
<reference evidence="2" key="1">
    <citation type="submission" date="2012-12" db="EMBL/GenBank/DDBJ databases">
        <title>The genome sequence of Bacillus cereus VD146.</title>
        <authorList>
            <consortium name="The Broad Institute Genome Sequencing Platform"/>
            <consortium name="The Broad Institute Genome Sequencing Center for Infectious Disease"/>
            <person name="Feldgarden M."/>
            <person name="Van der Auwera G.A."/>
            <person name="Mahillon J."/>
            <person name="Duprez V."/>
            <person name="Timmery S."/>
            <person name="Mattelet C."/>
            <person name="Dierick K."/>
            <person name="Sun M."/>
            <person name="Yu Z."/>
            <person name="Zhu L."/>
            <person name="Hu X."/>
            <person name="Shank E.B."/>
            <person name="Swiecicka I."/>
            <person name="Hansen B.M."/>
            <person name="Andrup L."/>
            <person name="Walker B."/>
            <person name="Young S.K."/>
            <person name="Zeng Q."/>
            <person name="Gargeya S."/>
            <person name="Fitzgerald M."/>
            <person name="Haas B."/>
            <person name="Abouelleil A."/>
            <person name="Alvarado L."/>
            <person name="Arachchi H.M."/>
            <person name="Berlin A.M."/>
            <person name="Chapman S.B."/>
            <person name="Dewar J."/>
            <person name="Goldberg J."/>
            <person name="Griggs A."/>
            <person name="Gujja S."/>
            <person name="Hansen M."/>
            <person name="Howarth C."/>
            <person name="Imamovic A."/>
            <person name="Larimer J."/>
            <person name="McCowan C."/>
            <person name="Murphy C."/>
            <person name="Neiman D."/>
            <person name="Pearson M."/>
            <person name="Priest M."/>
            <person name="Roberts A."/>
            <person name="Saif S."/>
            <person name="Shea T."/>
            <person name="Sisk P."/>
            <person name="Sykes S."/>
            <person name="Wortman J."/>
            <person name="Nusbaum C."/>
            <person name="Birren B."/>
        </authorList>
    </citation>
    <scope>NUCLEOTIDE SEQUENCE [LARGE SCALE GENOMIC DNA]</scope>
    <source>
        <strain evidence="2">VD146</strain>
    </source>
</reference>
<organism evidence="1 2">
    <name type="scientific">Bacillus cereus (strain VD146)</name>
    <dbReference type="NCBI Taxonomy" id="1053236"/>
    <lineage>
        <taxon>Bacteria</taxon>
        <taxon>Bacillati</taxon>
        <taxon>Bacillota</taxon>
        <taxon>Bacilli</taxon>
        <taxon>Bacillales</taxon>
        <taxon>Bacillaceae</taxon>
        <taxon>Bacillus</taxon>
        <taxon>Bacillus cereus group</taxon>
    </lineage>
</organism>
<accession>R8N2W6</accession>
<evidence type="ECO:0000313" key="1">
    <source>
        <dbReference type="EMBL" id="EOP40855.1"/>
    </source>
</evidence>
<evidence type="ECO:0000313" key="2">
    <source>
        <dbReference type="Proteomes" id="UP000014020"/>
    </source>
</evidence>